<dbReference type="STRING" id="1703779.AMJ83_11020"/>
<evidence type="ECO:0000256" key="1">
    <source>
        <dbReference type="ARBA" id="ARBA00001966"/>
    </source>
</evidence>
<evidence type="ECO:0000256" key="4">
    <source>
        <dbReference type="ARBA" id="ARBA00023014"/>
    </source>
</evidence>
<evidence type="ECO:0000256" key="2">
    <source>
        <dbReference type="ARBA" id="ARBA00022723"/>
    </source>
</evidence>
<evidence type="ECO:0008006" key="9">
    <source>
        <dbReference type="Google" id="ProtNLM"/>
    </source>
</evidence>
<dbReference type="GO" id="GO:0046872">
    <property type="term" value="F:metal ion binding"/>
    <property type="evidence" value="ECO:0007669"/>
    <property type="project" value="UniProtKB-KW"/>
</dbReference>
<accession>A0A0S8FR43</accession>
<sequence>MREYGIDIGSVSLKLAEFHDGNLVRTQYVKHKGSPYNLLLDILKKLEEIDQLVLTGGLVKPLTEILGAMRVNEVEATATGVTYFHPDVRSIIEIGGEDSKLINVHGGIKDFASNTICAAGTGIFLDQQARRLCFDIENLGEVALRSKSPARIAGRCSVFAKSDMIHLQQIGTKPDDLIAGLCLALARNFKSVIAKGKDIKAPAAFVGGVAANEGMVRAFLDVLEIAPEQLIIPEHHNCMGAIGAVISVRKMDLHSIYAGHEKLEQWLALPKIVKRLPPLDGRKRSRLLINSTPPTKKTRAYLGVDVGSISTNLVVIDEQGNLLGRKYLWTRGRPIEVVLEGLTELKSEIGNNVDIAGAGTTGSGRYLIGEFIGADIIKNEISAQARATLEIDPEVDTIFEIGGQDSKFISLQNGTIVDFEMNKVCAAGTGSFLEEQAEILGVKLSDFGDQALQAKSPINLGERCTVFINSEVIHHQKDMQERENLLAGLGYSIVCNYLNRVVSGKRVGNRIFFQGGVAANKAVVSAFEQVLKKEVTVPPNYDVTGAIGIAMIVRDSNIVTTRFKGLELASKSYSSRSFTCQDCSNECEINEIKITGEEPIYYGGRCGKYEEKEKQTDHGLPDLFKMRNEIFFKTENIEGIEIGIPRSLITYELFPFFYEFLKHLGFKPILSEPTTRKTIERGAELAIADTCLPVKIALGQIQSLISKKITKLFIPSVITMPLQDEIFARSYVCPYVQSTPYITRAIFGEDVEVYSPYLHFDRGTAGVEESLVEFGKKFGKSKREIRRAITNAHAYWINVQQQIRELGKRTLEGVKDIAFVVCSRPYNGYDLGMNLNLPKKLRDLGVLAIPIDFLDLDYKAIKDDFHNMYWHYGQRILSAAHMLSKDNRLFPVYLSNFACGPDSFLTKFFKEKLGDKPFLLMEIDEHSGDAGFITRSEAFYDSIKGAKRTGESRSINSRSEVQKGRKIYVPYMCDGARALASAMKHSGIDAEVMPPPDEESVNIGRQFTSGRECIPAIITAGDMVKKIRTPGFNPERSGFFMAQGSGPCRFGQYYRLHRIILDDLGLQNVPIFAPNQGPSLFDDLGPMGIRFLGSVWDALCAVDGLEARTRMIRPYEKTPGKTDFIYRRALDEVCRLVENGQSIVSFLKDVRKDLDSIEVQKAEKPRIGIVGEIYVRSQPFSNNFVIDRLEDLGCEVALPSVGEWFLYTNYTRIRSCGWFNQYRRMIFTKFFDQYQKYRQNKIFKILGLAPEASVITVLDHASAYMHSTLEGEAVMTIGKTVDYIKEHFSGVVNVMPFTCMPGNTVTTIYKKVKEDYPDFPLFNLSLDGLDHAVDAMRLETFVTQAKNYQNSHGVKSRQ</sequence>
<evidence type="ECO:0000259" key="6">
    <source>
        <dbReference type="Pfam" id="PF09989"/>
    </source>
</evidence>
<dbReference type="PANTHER" id="PTHR32329:SF7">
    <property type="entry name" value="ACTIVATOR OF 2-HYDROXYACYL-COA-HYDRATASE"/>
    <property type="match status" value="1"/>
</dbReference>
<dbReference type="PATRIC" id="fig|1703779.3.peg.35"/>
<feature type="domain" description="ATPase BadF/BadG/BcrA/BcrD type" evidence="5">
    <location>
        <begin position="302"/>
        <end position="552"/>
    </location>
</feature>
<dbReference type="CDD" id="cd24035">
    <property type="entry name" value="ASKHA_NBD_O66634-like_rpt2"/>
    <property type="match status" value="1"/>
</dbReference>
<dbReference type="PANTHER" id="PTHR32329">
    <property type="entry name" value="BIFUNCTIONAL PROTEIN [INCLUDES 2-HYDROXYACYL-COA DEHYDRATASE (N-TER) AND ITS ACTIVATOR DOMAIN (C_TERM)-RELATED"/>
    <property type="match status" value="1"/>
</dbReference>
<dbReference type="Pfam" id="PF09989">
    <property type="entry name" value="DUF2229"/>
    <property type="match status" value="1"/>
</dbReference>
<keyword evidence="3" id="KW-0408">Iron</keyword>
<feature type="domain" description="ATPase BadF/BadG/BcrA/BcrD type" evidence="5">
    <location>
        <begin position="45"/>
        <end position="245"/>
    </location>
</feature>
<dbReference type="Proteomes" id="UP000051373">
    <property type="component" value="Unassembled WGS sequence"/>
</dbReference>
<reference evidence="7 8" key="1">
    <citation type="journal article" date="2015" name="Microbiome">
        <title>Genomic resolution of linkages in carbon, nitrogen, and sulfur cycling among widespread estuary sediment bacteria.</title>
        <authorList>
            <person name="Baker B.J."/>
            <person name="Lazar C.S."/>
            <person name="Teske A.P."/>
            <person name="Dick G.J."/>
        </authorList>
    </citation>
    <scope>NUCLEOTIDE SEQUENCE [LARGE SCALE GENOMIC DNA]</scope>
    <source>
        <strain evidence="7">SM23_42</strain>
    </source>
</reference>
<organism evidence="7 8">
    <name type="scientific">candidate division WOR_3 bacterium SM23_42</name>
    <dbReference type="NCBI Taxonomy" id="1703779"/>
    <lineage>
        <taxon>Bacteria</taxon>
        <taxon>Bacteria division WOR-3</taxon>
    </lineage>
</organism>
<comment type="cofactor">
    <cofactor evidence="1">
        <name>[4Fe-4S] cluster</name>
        <dbReference type="ChEBI" id="CHEBI:49883"/>
    </cofactor>
</comment>
<proteinExistence type="predicted"/>
<keyword evidence="2" id="KW-0479">Metal-binding</keyword>
<dbReference type="NCBIfam" id="TIGR00241">
    <property type="entry name" value="CoA_E_activ"/>
    <property type="match status" value="2"/>
</dbReference>
<dbReference type="Pfam" id="PF01869">
    <property type="entry name" value="BcrAD_BadFG"/>
    <property type="match status" value="2"/>
</dbReference>
<dbReference type="CDD" id="cd24034">
    <property type="entry name" value="ASKHA_NBD_O66634-like_rpt1"/>
    <property type="match status" value="1"/>
</dbReference>
<comment type="caution">
    <text evidence="7">The sequence shown here is derived from an EMBL/GenBank/DDBJ whole genome shotgun (WGS) entry which is preliminary data.</text>
</comment>
<dbReference type="InterPro" id="IPR051805">
    <property type="entry name" value="Dehydratase_Activator_Redct"/>
</dbReference>
<dbReference type="EMBL" id="LJUJ01000038">
    <property type="protein sequence ID" value="KPK62420.1"/>
    <property type="molecule type" value="Genomic_DNA"/>
</dbReference>
<dbReference type="InterPro" id="IPR043129">
    <property type="entry name" value="ATPase_NBD"/>
</dbReference>
<feature type="domain" description="DUF2229" evidence="6">
    <location>
        <begin position="642"/>
        <end position="853"/>
    </location>
</feature>
<dbReference type="SUPFAM" id="SSF53067">
    <property type="entry name" value="Actin-like ATPase domain"/>
    <property type="match status" value="2"/>
</dbReference>
<gene>
    <name evidence="7" type="ORF">AMJ83_11020</name>
</gene>
<keyword evidence="4" id="KW-0411">Iron-sulfur</keyword>
<evidence type="ECO:0000313" key="7">
    <source>
        <dbReference type="EMBL" id="KPK62420.1"/>
    </source>
</evidence>
<dbReference type="Gene3D" id="3.30.420.40">
    <property type="match status" value="4"/>
</dbReference>
<protein>
    <recommendedName>
        <fullName evidence="9">CoA activase</fullName>
    </recommendedName>
</protein>
<dbReference type="InterPro" id="IPR002731">
    <property type="entry name" value="ATPase_BadF"/>
</dbReference>
<evidence type="ECO:0000256" key="3">
    <source>
        <dbReference type="ARBA" id="ARBA00023004"/>
    </source>
</evidence>
<name>A0A0S8FR43_UNCW3</name>
<evidence type="ECO:0000259" key="5">
    <source>
        <dbReference type="Pfam" id="PF01869"/>
    </source>
</evidence>
<evidence type="ECO:0000313" key="8">
    <source>
        <dbReference type="Proteomes" id="UP000051373"/>
    </source>
</evidence>
<dbReference type="GO" id="GO:0051536">
    <property type="term" value="F:iron-sulfur cluster binding"/>
    <property type="evidence" value="ECO:0007669"/>
    <property type="project" value="UniProtKB-KW"/>
</dbReference>
<dbReference type="InterPro" id="IPR008275">
    <property type="entry name" value="CoA_E_activase_dom"/>
</dbReference>
<dbReference type="InterPro" id="IPR018709">
    <property type="entry name" value="CoA_activase_DUF2229"/>
</dbReference>